<evidence type="ECO:0000313" key="1">
    <source>
        <dbReference type="EMBL" id="CUN03670.1"/>
    </source>
</evidence>
<reference evidence="1 3" key="1">
    <citation type="submission" date="2015-09" db="EMBL/GenBank/DDBJ databases">
        <authorList>
            <consortium name="Pathogen Informatics"/>
        </authorList>
    </citation>
    <scope>NUCLEOTIDE SEQUENCE [LARGE SCALE GENOMIC DNA]</scope>
    <source>
        <strain evidence="1 3">2789STDY5608891</strain>
    </source>
</reference>
<gene>
    <name evidence="1" type="ORF">ERS852448_01577</name>
    <name evidence="2" type="ORF">GKE72_06650</name>
</gene>
<accession>A0A173TMP6</accession>
<dbReference type="RefSeq" id="WP_055290239.1">
    <property type="nucleotide sequence ID" value="NZ_CAXUGT010000008.1"/>
</dbReference>
<organism evidence="1 3">
    <name type="scientific">Eubacterium ramulus</name>
    <dbReference type="NCBI Taxonomy" id="39490"/>
    <lineage>
        <taxon>Bacteria</taxon>
        <taxon>Bacillati</taxon>
        <taxon>Bacillota</taxon>
        <taxon>Clostridia</taxon>
        <taxon>Eubacteriales</taxon>
        <taxon>Eubacteriaceae</taxon>
        <taxon>Eubacterium</taxon>
    </lineage>
</organism>
<dbReference type="EMBL" id="WKRA01000008">
    <property type="protein sequence ID" value="MSD15756.1"/>
    <property type="molecule type" value="Genomic_DNA"/>
</dbReference>
<dbReference type="OrthoDB" id="2087743at2"/>
<evidence type="ECO:0000313" key="2">
    <source>
        <dbReference type="EMBL" id="MSD15756.1"/>
    </source>
</evidence>
<sequence>MAENTMSGCTGSCHSCGSSCDTQTGERKTSFFDKLESISEHFDNVGEENVLQMLNDIVAELEKED</sequence>
<reference evidence="2 4" key="2">
    <citation type="journal article" date="2019" name="Nat. Med.">
        <title>A library of human gut bacterial isolates paired with longitudinal multiomics data enables mechanistic microbiome research.</title>
        <authorList>
            <person name="Poyet M."/>
            <person name="Groussin M."/>
            <person name="Gibbons S.M."/>
            <person name="Avila-Pacheco J."/>
            <person name="Jiang X."/>
            <person name="Kearney S.M."/>
            <person name="Perrotta A.R."/>
            <person name="Berdy B."/>
            <person name="Zhao S."/>
            <person name="Lieberman T.D."/>
            <person name="Swanson P.K."/>
            <person name="Smith M."/>
            <person name="Roesemann S."/>
            <person name="Alexander J.E."/>
            <person name="Rich S.A."/>
            <person name="Livny J."/>
            <person name="Vlamakis H."/>
            <person name="Clish C."/>
            <person name="Bullock K."/>
            <person name="Deik A."/>
            <person name="Scott J."/>
            <person name="Pierce K.A."/>
            <person name="Xavier R.J."/>
            <person name="Alm E.J."/>
        </authorList>
    </citation>
    <scope>NUCLEOTIDE SEQUENCE [LARGE SCALE GENOMIC DNA]</scope>
    <source>
        <strain evidence="2 4">BIOML-A3</strain>
    </source>
</reference>
<proteinExistence type="predicted"/>
<protein>
    <submittedName>
        <fullName evidence="1">Uncharacterized protein</fullName>
    </submittedName>
</protein>
<dbReference type="GeneID" id="97391543"/>
<dbReference type="EMBL" id="CYYA01000009">
    <property type="protein sequence ID" value="CUN03670.1"/>
    <property type="molecule type" value="Genomic_DNA"/>
</dbReference>
<evidence type="ECO:0000313" key="4">
    <source>
        <dbReference type="Proteomes" id="UP000431304"/>
    </source>
</evidence>
<name>A0A173TMP6_EUBRA</name>
<dbReference type="Proteomes" id="UP000431304">
    <property type="component" value="Unassembled WGS sequence"/>
</dbReference>
<dbReference type="Proteomes" id="UP000095492">
    <property type="component" value="Unassembled WGS sequence"/>
</dbReference>
<evidence type="ECO:0000313" key="3">
    <source>
        <dbReference type="Proteomes" id="UP000095492"/>
    </source>
</evidence>
<dbReference type="AlphaFoldDB" id="A0A173TMP6"/>